<name>A0A1H7Q1C3_HALLR</name>
<dbReference type="AlphaFoldDB" id="A0A1H7Q1C3"/>
<dbReference type="OrthoDB" id="169375at2157"/>
<gene>
    <name evidence="2" type="ORF">SAMN04488691_104266</name>
</gene>
<evidence type="ECO:0000313" key="3">
    <source>
        <dbReference type="Proteomes" id="UP000183894"/>
    </source>
</evidence>
<reference evidence="2 3" key="1">
    <citation type="submission" date="2016-10" db="EMBL/GenBank/DDBJ databases">
        <authorList>
            <person name="de Groot N.N."/>
        </authorList>
    </citation>
    <scope>NUCLEOTIDE SEQUENCE [LARGE SCALE GENOMIC DNA]</scope>
    <source>
        <strain evidence="2 3">CDM_5</strain>
    </source>
</reference>
<accession>A0A1H7Q1C3</accession>
<dbReference type="InterPro" id="IPR058311">
    <property type="entry name" value="DUF7998"/>
</dbReference>
<protein>
    <recommendedName>
        <fullName evidence="1">DUF7998 domain-containing protein</fullName>
    </recommendedName>
</protein>
<evidence type="ECO:0000259" key="1">
    <source>
        <dbReference type="Pfam" id="PF25979"/>
    </source>
</evidence>
<dbReference type="Pfam" id="PF25979">
    <property type="entry name" value="DUF7998"/>
    <property type="match status" value="1"/>
</dbReference>
<dbReference type="RefSeq" id="WP_074793964.1">
    <property type="nucleotide sequence ID" value="NZ_FOAD01000004.1"/>
</dbReference>
<proteinExistence type="predicted"/>
<dbReference type="Proteomes" id="UP000183894">
    <property type="component" value="Unassembled WGS sequence"/>
</dbReference>
<sequence length="157" mass="17492">MFGLGSPTPDDVFEDEDSFDPDTLPTPGAFLADHHVLAGSDHLSVHQTAHDLFEERGVYDVTFGYNLARLNLDTRHPDAGFRYAVDADDPSVLWAEFTPTTPFCPQSQTLAVGASRAWNELTESHDFDLVRVRVAEMHERSEAVNDRLTDVEAEYAP</sequence>
<evidence type="ECO:0000313" key="2">
    <source>
        <dbReference type="EMBL" id="SEL41636.1"/>
    </source>
</evidence>
<feature type="domain" description="DUF7998" evidence="1">
    <location>
        <begin position="12"/>
        <end position="155"/>
    </location>
</feature>
<dbReference type="EMBL" id="FOAD01000004">
    <property type="protein sequence ID" value="SEL41636.1"/>
    <property type="molecule type" value="Genomic_DNA"/>
</dbReference>
<organism evidence="2 3">
    <name type="scientific">Haloferax larsenii</name>
    <dbReference type="NCBI Taxonomy" id="302484"/>
    <lineage>
        <taxon>Archaea</taxon>
        <taxon>Methanobacteriati</taxon>
        <taxon>Methanobacteriota</taxon>
        <taxon>Stenosarchaea group</taxon>
        <taxon>Halobacteria</taxon>
        <taxon>Halobacteriales</taxon>
        <taxon>Haloferacaceae</taxon>
        <taxon>Haloferax</taxon>
    </lineage>
</organism>